<sequence>MEYIHVRALELELDNLISEDEVSSLRILRRVRQLKNFEDRGSVEEGEVEFLEATEKELWRTIDNPFKTNIRKSLRREQHPNEFGKSPRDRKVELGIFKEILENAKREHVAINLALDKYENKFPKYVEWIQGLVKLSVKAPAANDRAKEQRSLVEWMRWTNKTTFDALKTVLIDLGIQISKFLVGYLMLVRPVISERKAISVALHEVKTLLRCLSVEENSVVINAFVSVVQLFDKTMEKAAIRYDGKRESKEIDFRLKRKIEYGLLHLIALEVLRLEFQFCYPDMPMMVTNEWFLANQVIHQRDYVFKNKLNNVRAKMNELKKELSNEGYDSAMKGRLHKLLDVGIQDIWYNIL</sequence>
<reference evidence="2" key="1">
    <citation type="submission" date="2016-06" db="EMBL/GenBank/DDBJ databases">
        <title>Parallel loss of symbiosis genes in relatives of nitrogen-fixing non-legume Parasponia.</title>
        <authorList>
            <person name="Van Velzen R."/>
            <person name="Holmer R."/>
            <person name="Bu F."/>
            <person name="Rutten L."/>
            <person name="Van Zeijl A."/>
            <person name="Liu W."/>
            <person name="Santuari L."/>
            <person name="Cao Q."/>
            <person name="Sharma T."/>
            <person name="Shen D."/>
            <person name="Roswanjaya Y."/>
            <person name="Wardhani T."/>
            <person name="Kalhor M.S."/>
            <person name="Jansen J."/>
            <person name="Van den Hoogen J."/>
            <person name="Gungor B."/>
            <person name="Hartog M."/>
            <person name="Hontelez J."/>
            <person name="Verver J."/>
            <person name="Yang W.-C."/>
            <person name="Schijlen E."/>
            <person name="Repin R."/>
            <person name="Schilthuizen M."/>
            <person name="Schranz E."/>
            <person name="Heidstra R."/>
            <person name="Miyata K."/>
            <person name="Fedorova E."/>
            <person name="Kohlen W."/>
            <person name="Bisseling T."/>
            <person name="Smit S."/>
            <person name="Geurts R."/>
        </authorList>
    </citation>
    <scope>NUCLEOTIDE SEQUENCE [LARGE SCALE GENOMIC DNA]</scope>
    <source>
        <strain evidence="2">cv. RG33-2</strain>
    </source>
</reference>
<dbReference type="OrthoDB" id="10292170at2759"/>
<accession>A0A2P5EHF1</accession>
<protein>
    <submittedName>
        <fullName evidence="1">Uncharacterized protein</fullName>
    </submittedName>
</protein>
<keyword evidence="2" id="KW-1185">Reference proteome</keyword>
<dbReference type="InParanoid" id="A0A2P5EHF1"/>
<organism evidence="1 2">
    <name type="scientific">Trema orientale</name>
    <name type="common">Charcoal tree</name>
    <name type="synonym">Celtis orientalis</name>
    <dbReference type="NCBI Taxonomy" id="63057"/>
    <lineage>
        <taxon>Eukaryota</taxon>
        <taxon>Viridiplantae</taxon>
        <taxon>Streptophyta</taxon>
        <taxon>Embryophyta</taxon>
        <taxon>Tracheophyta</taxon>
        <taxon>Spermatophyta</taxon>
        <taxon>Magnoliopsida</taxon>
        <taxon>eudicotyledons</taxon>
        <taxon>Gunneridae</taxon>
        <taxon>Pentapetalae</taxon>
        <taxon>rosids</taxon>
        <taxon>fabids</taxon>
        <taxon>Rosales</taxon>
        <taxon>Cannabaceae</taxon>
        <taxon>Trema</taxon>
    </lineage>
</organism>
<evidence type="ECO:0000313" key="1">
    <source>
        <dbReference type="EMBL" id="PON84966.1"/>
    </source>
</evidence>
<proteinExistence type="predicted"/>
<name>A0A2P5EHF1_TREOI</name>
<dbReference type="Proteomes" id="UP000237000">
    <property type="component" value="Unassembled WGS sequence"/>
</dbReference>
<gene>
    <name evidence="1" type="ORF">TorRG33x02_192180</name>
</gene>
<dbReference type="AlphaFoldDB" id="A0A2P5EHF1"/>
<comment type="caution">
    <text evidence="1">The sequence shown here is derived from an EMBL/GenBank/DDBJ whole genome shotgun (WGS) entry which is preliminary data.</text>
</comment>
<evidence type="ECO:0000313" key="2">
    <source>
        <dbReference type="Proteomes" id="UP000237000"/>
    </source>
</evidence>
<dbReference type="EMBL" id="JXTC01000154">
    <property type="protein sequence ID" value="PON84966.1"/>
    <property type="molecule type" value="Genomic_DNA"/>
</dbReference>